<proteinExistence type="predicted"/>
<dbReference type="PANTHER" id="PTHR42970:SF1">
    <property type="entry name" value="PECTATE LYASE C-RELATED"/>
    <property type="match status" value="1"/>
</dbReference>
<dbReference type="AlphaFoldDB" id="A0AAW7XBY8"/>
<dbReference type="InterPro" id="IPR052063">
    <property type="entry name" value="Polysaccharide_Lyase_1"/>
</dbReference>
<accession>A0AAW7XBY8</accession>
<evidence type="ECO:0008006" key="6">
    <source>
        <dbReference type="Google" id="ProtNLM"/>
    </source>
</evidence>
<evidence type="ECO:0000256" key="2">
    <source>
        <dbReference type="ARBA" id="ARBA00023180"/>
    </source>
</evidence>
<gene>
    <name evidence="4" type="ORF">Q4521_16520</name>
</gene>
<dbReference type="GO" id="GO:0046872">
    <property type="term" value="F:metal ion binding"/>
    <property type="evidence" value="ECO:0007669"/>
    <property type="project" value="UniProtKB-KW"/>
</dbReference>
<dbReference type="Proteomes" id="UP001169760">
    <property type="component" value="Unassembled WGS sequence"/>
</dbReference>
<name>A0AAW7XBY8_9GAMM</name>
<evidence type="ECO:0000313" key="4">
    <source>
        <dbReference type="EMBL" id="MDO6424091.1"/>
    </source>
</evidence>
<dbReference type="RefSeq" id="WP_216065691.1">
    <property type="nucleotide sequence ID" value="NZ_CP123764.1"/>
</dbReference>
<dbReference type="PROSITE" id="PS51257">
    <property type="entry name" value="PROKAR_LIPOPROTEIN"/>
    <property type="match status" value="1"/>
</dbReference>
<dbReference type="EMBL" id="JAUOPB010000012">
    <property type="protein sequence ID" value="MDO6424091.1"/>
    <property type="molecule type" value="Genomic_DNA"/>
</dbReference>
<keyword evidence="2" id="KW-0325">Glycoprotein</keyword>
<evidence type="ECO:0000313" key="5">
    <source>
        <dbReference type="Proteomes" id="UP001169760"/>
    </source>
</evidence>
<evidence type="ECO:0000256" key="1">
    <source>
        <dbReference type="ARBA" id="ARBA00022723"/>
    </source>
</evidence>
<evidence type="ECO:0000256" key="3">
    <source>
        <dbReference type="SAM" id="SignalP"/>
    </source>
</evidence>
<sequence>MLRLFVSCLLLAVACGTSSTYAGAVLAFPEADGYGKYTVGGRGGQVYVVTSLEDNANKPQPGTLRYAVEQEGPRIITFAVSGVIHLQDKLVVRNDFITIAGQTSPKGIALRGEPFIVQASQVIVRYMRFRLGATEKNEDAATGKKERDIIFDHCSFSWSIDEVASFYNNINFTLQYSIIAQSLNQASHVKGNHGYGGIWGGAGASFHHNVIAHNTSRNPRIAGHRLKAPYARHFELTDIINNVVYNWGDNSAYGSEDGRFNFIANYYIAGPATSAKRIFQFYKNSNDEQFGQGYFTANQLIDSNGKSIAPRTEIKGYKKAPKNLTDAIYLAAPVGADQAHFFAANSAYANIHTAEDSYKLLIEKREVGANRAASQPNASALDSVDTGILNDIANRTAKFGNKGIINSELEVIESWDTYSAEFATAQANTLADKDLDGMPDAWESAQKISDPVGHELDPNYTNIEVYLNSLGQF</sequence>
<reference evidence="4" key="1">
    <citation type="submission" date="2023-07" db="EMBL/GenBank/DDBJ databases">
        <title>Genome content predicts the carbon catabolic preferences of heterotrophic bacteria.</title>
        <authorList>
            <person name="Gralka M."/>
        </authorList>
    </citation>
    <scope>NUCLEOTIDE SEQUENCE</scope>
    <source>
        <strain evidence="4">I3M17_2</strain>
    </source>
</reference>
<keyword evidence="1" id="KW-0479">Metal-binding</keyword>
<feature type="chain" id="PRO_5043431884" description="Pectate lyase" evidence="3">
    <location>
        <begin position="25"/>
        <end position="473"/>
    </location>
</feature>
<comment type="caution">
    <text evidence="4">The sequence shown here is derived from an EMBL/GenBank/DDBJ whole genome shotgun (WGS) entry which is preliminary data.</text>
</comment>
<dbReference type="PANTHER" id="PTHR42970">
    <property type="entry name" value="PECTATE LYASE C-RELATED"/>
    <property type="match status" value="1"/>
</dbReference>
<protein>
    <recommendedName>
        <fullName evidence="6">Pectate lyase</fullName>
    </recommendedName>
</protein>
<organism evidence="4 5">
    <name type="scientific">Saccharophagus degradans</name>
    <dbReference type="NCBI Taxonomy" id="86304"/>
    <lineage>
        <taxon>Bacteria</taxon>
        <taxon>Pseudomonadati</taxon>
        <taxon>Pseudomonadota</taxon>
        <taxon>Gammaproteobacteria</taxon>
        <taxon>Cellvibrionales</taxon>
        <taxon>Cellvibrionaceae</taxon>
        <taxon>Saccharophagus</taxon>
    </lineage>
</organism>
<keyword evidence="3" id="KW-0732">Signal</keyword>
<feature type="signal peptide" evidence="3">
    <location>
        <begin position="1"/>
        <end position="24"/>
    </location>
</feature>